<dbReference type="EMBL" id="GGEC01007392">
    <property type="protein sequence ID" value="MBW87875.1"/>
    <property type="molecule type" value="Transcribed_RNA"/>
</dbReference>
<feature type="transmembrane region" description="Helical" evidence="1">
    <location>
        <begin position="13"/>
        <end position="33"/>
    </location>
</feature>
<keyword evidence="1" id="KW-0472">Membrane</keyword>
<keyword evidence="1" id="KW-1133">Transmembrane helix</keyword>
<name>A0A2P2J348_RHIMU</name>
<sequence length="40" mass="4877">MDYWKLEILQVTIVYWLMVYEFIGFSFTLFNLVKQVLSVV</sequence>
<organism evidence="2">
    <name type="scientific">Rhizophora mucronata</name>
    <name type="common">Asiatic mangrove</name>
    <dbReference type="NCBI Taxonomy" id="61149"/>
    <lineage>
        <taxon>Eukaryota</taxon>
        <taxon>Viridiplantae</taxon>
        <taxon>Streptophyta</taxon>
        <taxon>Embryophyta</taxon>
        <taxon>Tracheophyta</taxon>
        <taxon>Spermatophyta</taxon>
        <taxon>Magnoliopsida</taxon>
        <taxon>eudicotyledons</taxon>
        <taxon>Gunneridae</taxon>
        <taxon>Pentapetalae</taxon>
        <taxon>rosids</taxon>
        <taxon>fabids</taxon>
        <taxon>Malpighiales</taxon>
        <taxon>Rhizophoraceae</taxon>
        <taxon>Rhizophora</taxon>
    </lineage>
</organism>
<reference evidence="2" key="1">
    <citation type="submission" date="2018-02" db="EMBL/GenBank/DDBJ databases">
        <title>Rhizophora mucronata_Transcriptome.</title>
        <authorList>
            <person name="Meera S.P."/>
            <person name="Sreeshan A."/>
            <person name="Augustine A."/>
        </authorList>
    </citation>
    <scope>NUCLEOTIDE SEQUENCE</scope>
    <source>
        <tissue evidence="2">Leaf</tissue>
    </source>
</reference>
<evidence type="ECO:0000256" key="1">
    <source>
        <dbReference type="SAM" id="Phobius"/>
    </source>
</evidence>
<keyword evidence="1" id="KW-0812">Transmembrane</keyword>
<accession>A0A2P2J348</accession>
<dbReference type="AlphaFoldDB" id="A0A2P2J348"/>
<proteinExistence type="predicted"/>
<protein>
    <submittedName>
        <fullName evidence="2">Uncharacterized protein</fullName>
    </submittedName>
</protein>
<evidence type="ECO:0000313" key="2">
    <source>
        <dbReference type="EMBL" id="MBW87875.1"/>
    </source>
</evidence>